<keyword evidence="3" id="KW-1185">Reference proteome</keyword>
<sequence>MNKRILLSLILVNMLIIVLVFFLPLFKVFTFSDHRSDHPKIYYILMEDEQAFEIRYVHSIFLSNVFEQYRVTPRDQIQFLSMNYEDVGIGLPGYAEQGETLTVEDGIYTLTFENRVVDSFVLFVGDVDADLAFRYKGEEVNLKKHLTKGKSYLFEVERISLYDMMKGVKLNG</sequence>
<evidence type="ECO:0000313" key="2">
    <source>
        <dbReference type="EMBL" id="MFD1206039.1"/>
    </source>
</evidence>
<dbReference type="EMBL" id="JBHTLT010000108">
    <property type="protein sequence ID" value="MFD1206039.1"/>
    <property type="molecule type" value="Genomic_DNA"/>
</dbReference>
<reference evidence="3" key="1">
    <citation type="journal article" date="2019" name="Int. J. Syst. Evol. Microbiol.">
        <title>The Global Catalogue of Microorganisms (GCM) 10K type strain sequencing project: providing services to taxonomists for standard genome sequencing and annotation.</title>
        <authorList>
            <consortium name="The Broad Institute Genomics Platform"/>
            <consortium name="The Broad Institute Genome Sequencing Center for Infectious Disease"/>
            <person name="Wu L."/>
            <person name="Ma J."/>
        </authorList>
    </citation>
    <scope>NUCLEOTIDE SEQUENCE [LARGE SCALE GENOMIC DNA]</scope>
    <source>
        <strain evidence="3">CCUG 53915</strain>
    </source>
</reference>
<dbReference type="InterPro" id="IPR015001">
    <property type="entry name" value="DUF1850"/>
</dbReference>
<proteinExistence type="predicted"/>
<dbReference type="RefSeq" id="WP_381481391.1">
    <property type="nucleotide sequence ID" value="NZ_JBHTLT010000108.1"/>
</dbReference>
<gene>
    <name evidence="2" type="ORF">ACFQ38_13150</name>
</gene>
<accession>A0ABW3U0B2</accession>
<comment type="caution">
    <text evidence="2">The sequence shown here is derived from an EMBL/GenBank/DDBJ whole genome shotgun (WGS) entry which is preliminary data.</text>
</comment>
<keyword evidence="1" id="KW-0472">Membrane</keyword>
<protein>
    <submittedName>
        <fullName evidence="2">DUF1850 domain-containing protein</fullName>
    </submittedName>
</protein>
<evidence type="ECO:0000256" key="1">
    <source>
        <dbReference type="SAM" id="Phobius"/>
    </source>
</evidence>
<dbReference type="Pfam" id="PF08905">
    <property type="entry name" value="DUF1850"/>
    <property type="match status" value="1"/>
</dbReference>
<keyword evidence="1" id="KW-1133">Transmembrane helix</keyword>
<name>A0ABW3U0B2_9BACL</name>
<feature type="transmembrane region" description="Helical" evidence="1">
    <location>
        <begin position="6"/>
        <end position="26"/>
    </location>
</feature>
<keyword evidence="1" id="KW-0812">Transmembrane</keyword>
<dbReference type="Proteomes" id="UP001597231">
    <property type="component" value="Unassembled WGS sequence"/>
</dbReference>
<organism evidence="2 3">
    <name type="scientific">Sporosarcina contaminans</name>
    <dbReference type="NCBI Taxonomy" id="633403"/>
    <lineage>
        <taxon>Bacteria</taxon>
        <taxon>Bacillati</taxon>
        <taxon>Bacillota</taxon>
        <taxon>Bacilli</taxon>
        <taxon>Bacillales</taxon>
        <taxon>Caryophanaceae</taxon>
        <taxon>Sporosarcina</taxon>
    </lineage>
</organism>
<evidence type="ECO:0000313" key="3">
    <source>
        <dbReference type="Proteomes" id="UP001597231"/>
    </source>
</evidence>